<sequence length="495" mass="54890">MRYGVMLYEVWGYALTMDERFTSSPLWQINVYIVGSKACSLSIHSLLEFRRIDNTGSCKHAVFILNFPCCSLHSTFYYDDPEFPKEAKMKADGSFDKEKDKEAVEEMVKDEVLKAKLMAAIDECDVTAKADKCEAAYEFVKCKKAKVRRTTNPKKAKNVDLKDIKIIMKLGGTVEDTELIVGLVFTQKSANVIGPRRLEKAKIGLIQFCISPPEDMDHNVLISDYAAMDRILKEERAYILSIAKQIKKAVCTMLLTQKSVLRDALSDLAIHFFVKLKIMVVKDIERKDIDFVCKTLGCRPIPSLDHFTSEALVGAELAVEASAGSSRIVKVTGIHNPAKTVTILFRGSNNLVLEEADRSIHDALCVIRCLIRERALLPGGGAPKIELSLRLGQHAQLLGSEEAYCLREYAKALEIVPYALAENAGLNPVATVTELWNKNVHGQTSAGINVRKGQVTDILEENVLQPMLVTASAITLATETVSSILKIDDILNVAH</sequence>
<name>A0A9P0HSR4_NEZVI</name>
<evidence type="ECO:0000256" key="1">
    <source>
        <dbReference type="ARBA" id="ARBA00004496"/>
    </source>
</evidence>
<dbReference type="InterPro" id="IPR017998">
    <property type="entry name" value="Chaperone_TCP-1"/>
</dbReference>
<evidence type="ECO:0000256" key="6">
    <source>
        <dbReference type="ARBA" id="ARBA00022840"/>
    </source>
</evidence>
<dbReference type="CDD" id="cd23992">
    <property type="entry name" value="PBP_GOBP"/>
    <property type="match status" value="1"/>
</dbReference>
<comment type="similarity">
    <text evidence="2 9">Belongs to the TCP-1 chaperonin family.</text>
</comment>
<dbReference type="GO" id="GO:0005549">
    <property type="term" value="F:odorant binding"/>
    <property type="evidence" value="ECO:0007669"/>
    <property type="project" value="InterPro"/>
</dbReference>
<dbReference type="Pfam" id="PF00118">
    <property type="entry name" value="Cpn60_TCP1"/>
    <property type="match status" value="1"/>
</dbReference>
<evidence type="ECO:0000256" key="5">
    <source>
        <dbReference type="ARBA" id="ARBA00022741"/>
    </source>
</evidence>
<dbReference type="InterPro" id="IPR027413">
    <property type="entry name" value="GROEL-like_equatorial_sf"/>
</dbReference>
<dbReference type="GO" id="GO:0005524">
    <property type="term" value="F:ATP binding"/>
    <property type="evidence" value="ECO:0007669"/>
    <property type="project" value="UniProtKB-KW"/>
</dbReference>
<dbReference type="OrthoDB" id="10248520at2759"/>
<dbReference type="InterPro" id="IPR036728">
    <property type="entry name" value="PBP_GOBP_sf"/>
</dbReference>
<keyword evidence="11" id="KW-1185">Reference proteome</keyword>
<evidence type="ECO:0000256" key="2">
    <source>
        <dbReference type="ARBA" id="ARBA00008020"/>
    </source>
</evidence>
<organism evidence="10 11">
    <name type="scientific">Nezara viridula</name>
    <name type="common">Southern green stink bug</name>
    <name type="synonym">Cimex viridulus</name>
    <dbReference type="NCBI Taxonomy" id="85310"/>
    <lineage>
        <taxon>Eukaryota</taxon>
        <taxon>Metazoa</taxon>
        <taxon>Ecdysozoa</taxon>
        <taxon>Arthropoda</taxon>
        <taxon>Hexapoda</taxon>
        <taxon>Insecta</taxon>
        <taxon>Pterygota</taxon>
        <taxon>Neoptera</taxon>
        <taxon>Paraneoptera</taxon>
        <taxon>Hemiptera</taxon>
        <taxon>Heteroptera</taxon>
        <taxon>Panheteroptera</taxon>
        <taxon>Pentatomomorpha</taxon>
        <taxon>Pentatomoidea</taxon>
        <taxon>Pentatomidae</taxon>
        <taxon>Pentatominae</taxon>
        <taxon>Nezara</taxon>
    </lineage>
</organism>
<dbReference type="Proteomes" id="UP001152798">
    <property type="component" value="Unassembled WGS sequence"/>
</dbReference>
<evidence type="ECO:0000256" key="3">
    <source>
        <dbReference type="ARBA" id="ARBA00016107"/>
    </source>
</evidence>
<dbReference type="PANTHER" id="PTHR11353">
    <property type="entry name" value="CHAPERONIN"/>
    <property type="match status" value="1"/>
</dbReference>
<dbReference type="InterPro" id="IPR002423">
    <property type="entry name" value="Cpn60/GroEL/TCP-1"/>
</dbReference>
<evidence type="ECO:0000256" key="9">
    <source>
        <dbReference type="RuleBase" id="RU004187"/>
    </source>
</evidence>
<dbReference type="SUPFAM" id="SSF47565">
    <property type="entry name" value="Insect pheromone/odorant-binding proteins"/>
    <property type="match status" value="1"/>
</dbReference>
<evidence type="ECO:0000313" key="11">
    <source>
        <dbReference type="Proteomes" id="UP001152798"/>
    </source>
</evidence>
<keyword evidence="5 9" id="KW-0547">Nucleotide-binding</keyword>
<dbReference type="GO" id="GO:0005737">
    <property type="term" value="C:cytoplasm"/>
    <property type="evidence" value="ECO:0007669"/>
    <property type="project" value="UniProtKB-SubCell"/>
</dbReference>
<dbReference type="Gene3D" id="3.50.7.10">
    <property type="entry name" value="GroEL"/>
    <property type="match status" value="1"/>
</dbReference>
<dbReference type="SUPFAM" id="SSF52029">
    <property type="entry name" value="GroEL apical domain-like"/>
    <property type="match status" value="1"/>
</dbReference>
<proteinExistence type="inferred from homology"/>
<dbReference type="InterPro" id="IPR027409">
    <property type="entry name" value="GroEL-like_apical_dom_sf"/>
</dbReference>
<gene>
    <name evidence="10" type="ORF">NEZAVI_LOCUS15960</name>
</gene>
<dbReference type="InterPro" id="IPR027410">
    <property type="entry name" value="TCP-1-like_intermed_sf"/>
</dbReference>
<protein>
    <recommendedName>
        <fullName evidence="3">T-complex protein 1 subunit delta</fullName>
    </recommendedName>
    <alternativeName>
        <fullName evidence="8">CCT-delta</fullName>
    </alternativeName>
</protein>
<keyword evidence="6 9" id="KW-0067">ATP-binding</keyword>
<comment type="subcellular location">
    <subcellularLocation>
        <location evidence="1">Cytoplasm</location>
    </subcellularLocation>
</comment>
<evidence type="ECO:0000256" key="7">
    <source>
        <dbReference type="ARBA" id="ARBA00023186"/>
    </source>
</evidence>
<dbReference type="SUPFAM" id="SSF48592">
    <property type="entry name" value="GroEL equatorial domain-like"/>
    <property type="match status" value="1"/>
</dbReference>
<dbReference type="PRINTS" id="PR00304">
    <property type="entry name" value="TCOMPLEXTCP1"/>
</dbReference>
<dbReference type="Gene3D" id="3.30.260.10">
    <property type="entry name" value="TCP-1-like chaperonin intermediate domain"/>
    <property type="match status" value="1"/>
</dbReference>
<dbReference type="GO" id="GO:0140662">
    <property type="term" value="F:ATP-dependent protein folding chaperone"/>
    <property type="evidence" value="ECO:0007669"/>
    <property type="project" value="InterPro"/>
</dbReference>
<accession>A0A9P0HSR4</accession>
<dbReference type="EMBL" id="CAKMRH010000018">
    <property type="protein sequence ID" value="CAH1408434.1"/>
    <property type="molecule type" value="Genomic_DNA"/>
</dbReference>
<evidence type="ECO:0000256" key="8">
    <source>
        <dbReference type="ARBA" id="ARBA00030347"/>
    </source>
</evidence>
<evidence type="ECO:0000256" key="4">
    <source>
        <dbReference type="ARBA" id="ARBA00022490"/>
    </source>
</evidence>
<keyword evidence="4" id="KW-0963">Cytoplasm</keyword>
<dbReference type="FunFam" id="3.50.7.10:FF:000010">
    <property type="entry name" value="T-complex protein 1 subunit delta"/>
    <property type="match status" value="1"/>
</dbReference>
<keyword evidence="7 9" id="KW-0143">Chaperone</keyword>
<dbReference type="Gene3D" id="1.10.560.10">
    <property type="entry name" value="GroEL-like equatorial domain"/>
    <property type="match status" value="1"/>
</dbReference>
<evidence type="ECO:0000313" key="10">
    <source>
        <dbReference type="EMBL" id="CAH1408434.1"/>
    </source>
</evidence>
<reference evidence="10" key="1">
    <citation type="submission" date="2022-01" db="EMBL/GenBank/DDBJ databases">
        <authorList>
            <person name="King R."/>
        </authorList>
    </citation>
    <scope>NUCLEOTIDE SEQUENCE</scope>
</reference>
<dbReference type="AlphaFoldDB" id="A0A9P0HSR4"/>
<comment type="caution">
    <text evidence="10">The sequence shown here is derived from an EMBL/GenBank/DDBJ whole genome shotgun (WGS) entry which is preliminary data.</text>
</comment>